<dbReference type="RefSeq" id="XP_007509767.1">
    <property type="nucleotide sequence ID" value="XM_007509705.1"/>
</dbReference>
<evidence type="ECO:0000313" key="2">
    <source>
        <dbReference type="EMBL" id="CCO18882.1"/>
    </source>
</evidence>
<dbReference type="AlphaFoldDB" id="K8EKZ1"/>
<feature type="compositionally biased region" description="Basic and acidic residues" evidence="1">
    <location>
        <begin position="233"/>
        <end position="248"/>
    </location>
</feature>
<feature type="compositionally biased region" description="Low complexity" evidence="1">
    <location>
        <begin position="1"/>
        <end position="16"/>
    </location>
</feature>
<name>K8EKZ1_9CHLO</name>
<dbReference type="EMBL" id="FO082267">
    <property type="protein sequence ID" value="CCO18882.1"/>
    <property type="molecule type" value="Genomic_DNA"/>
</dbReference>
<feature type="compositionally biased region" description="Basic and acidic residues" evidence="1">
    <location>
        <begin position="342"/>
        <end position="366"/>
    </location>
</feature>
<dbReference type="OrthoDB" id="2195113at2759"/>
<dbReference type="GO" id="GO:0003729">
    <property type="term" value="F:mRNA binding"/>
    <property type="evidence" value="ECO:0007669"/>
    <property type="project" value="TreeGrafter"/>
</dbReference>
<accession>K8EKZ1</accession>
<evidence type="ECO:0000256" key="1">
    <source>
        <dbReference type="SAM" id="MobiDB-lite"/>
    </source>
</evidence>
<feature type="region of interest" description="Disordered" evidence="1">
    <location>
        <begin position="156"/>
        <end position="180"/>
    </location>
</feature>
<dbReference type="InterPro" id="IPR039604">
    <property type="entry name" value="Bfr1"/>
</dbReference>
<keyword evidence="3" id="KW-1185">Reference proteome</keyword>
<feature type="compositionally biased region" description="Basic and acidic residues" evidence="1">
    <location>
        <begin position="17"/>
        <end position="47"/>
    </location>
</feature>
<dbReference type="eggNOG" id="ENOG502QRKP">
    <property type="taxonomic scope" value="Eukaryota"/>
</dbReference>
<dbReference type="GO" id="GO:1990904">
    <property type="term" value="C:ribonucleoprotein complex"/>
    <property type="evidence" value="ECO:0007669"/>
    <property type="project" value="TreeGrafter"/>
</dbReference>
<proteinExistence type="predicted"/>
<feature type="region of interest" description="Disordered" evidence="1">
    <location>
        <begin position="342"/>
        <end position="372"/>
    </location>
</feature>
<feature type="compositionally biased region" description="Basic and acidic residues" evidence="1">
    <location>
        <begin position="255"/>
        <end position="268"/>
    </location>
</feature>
<dbReference type="KEGG" id="bpg:Bathy12g03010"/>
<dbReference type="GO" id="GO:0042175">
    <property type="term" value="C:nuclear outer membrane-endoplasmic reticulum membrane network"/>
    <property type="evidence" value="ECO:0007669"/>
    <property type="project" value="TreeGrafter"/>
</dbReference>
<feature type="compositionally biased region" description="Basic and acidic residues" evidence="1">
    <location>
        <begin position="81"/>
        <end position="107"/>
    </location>
</feature>
<dbReference type="Proteomes" id="UP000198341">
    <property type="component" value="Chromosome 12"/>
</dbReference>
<dbReference type="GeneID" id="19012534"/>
<reference evidence="2 3" key="1">
    <citation type="submission" date="2011-10" db="EMBL/GenBank/DDBJ databases">
        <authorList>
            <person name="Genoscope - CEA"/>
        </authorList>
    </citation>
    <scope>NUCLEOTIDE SEQUENCE [LARGE SCALE GENOMIC DNA]</scope>
    <source>
        <strain evidence="2 3">RCC 1105</strain>
    </source>
</reference>
<dbReference type="GO" id="GO:0008298">
    <property type="term" value="P:intracellular mRNA localization"/>
    <property type="evidence" value="ECO:0007669"/>
    <property type="project" value="TreeGrafter"/>
</dbReference>
<dbReference type="PANTHER" id="PTHR31027">
    <property type="entry name" value="NUCLEAR SEGREGATION PROTEIN BFR1"/>
    <property type="match status" value="1"/>
</dbReference>
<feature type="region of interest" description="Disordered" evidence="1">
    <location>
        <begin position="392"/>
        <end position="411"/>
    </location>
</feature>
<dbReference type="GO" id="GO:0005783">
    <property type="term" value="C:endoplasmic reticulum"/>
    <property type="evidence" value="ECO:0007669"/>
    <property type="project" value="TreeGrafter"/>
</dbReference>
<gene>
    <name evidence="2" type="ordered locus">Bathy12g03010</name>
</gene>
<sequence length="578" mass="64344">MSGTKSSASASSSSKAASKEEKKEKEEDEMKVVVSAAEKEEKEDLKTTTENVADEDEDEEKKASNKSKTKSTSDVQRLPRPSREKHETAMKRLNEQIEERKKTIESAKSKIKVLRDGREKEQAKYAPIRSKLNELAAQCQILMQTRDACRKEVQALDNMGKGERDGGSGNRGGGKSAEQIDAEMARIEDQLSHETMSLKEEKVLVEKIKQLNKMKDSARAMAAKQAQITGTDGSRKAMQEKAKAKDVEINANKAEQQKLKNEIDKIRGVEGGGNNKNKKENGKSGNSGGGDNFNKNVKALESERDGAYKQILKIRKEMDDLRDDFKKKNNEWLKREKVFRAERDAEYASEKKASEERKKQWERENAPEPFEAEISSCDQLVSFLQKFLPKSAPAEATSSSSKNGSAEDLTAKLSGLKMVNKRDKDEEMDDLLSMTGTLTKAKKNKVNAMKNAGPKPPKETDKVNLSLDAYGMFGKVGISAPLIVGEVPRCVELLNEKKEEFLEKRKVKKERIAAGLEDPVVEEESKDEEKKEKNGEKNKNKKKGGGDGGGGKMLVTVSFEVKEDEKTVVVSISPKKED</sequence>
<dbReference type="PANTHER" id="PTHR31027:SF2">
    <property type="entry name" value="LEBERCILIN DOMAIN-CONTAINING PROTEIN"/>
    <property type="match status" value="1"/>
</dbReference>
<feature type="region of interest" description="Disordered" evidence="1">
    <location>
        <begin position="512"/>
        <end position="556"/>
    </location>
</feature>
<feature type="region of interest" description="Disordered" evidence="1">
    <location>
        <begin position="1"/>
        <end position="107"/>
    </location>
</feature>
<feature type="compositionally biased region" description="Basic and acidic residues" evidence="1">
    <location>
        <begin position="156"/>
        <end position="166"/>
    </location>
</feature>
<feature type="region of interest" description="Disordered" evidence="1">
    <location>
        <begin position="442"/>
        <end position="461"/>
    </location>
</feature>
<evidence type="ECO:0000313" key="3">
    <source>
        <dbReference type="Proteomes" id="UP000198341"/>
    </source>
</evidence>
<feature type="region of interest" description="Disordered" evidence="1">
    <location>
        <begin position="222"/>
        <end position="301"/>
    </location>
</feature>
<organism evidence="2 3">
    <name type="scientific">Bathycoccus prasinos</name>
    <dbReference type="NCBI Taxonomy" id="41875"/>
    <lineage>
        <taxon>Eukaryota</taxon>
        <taxon>Viridiplantae</taxon>
        <taxon>Chlorophyta</taxon>
        <taxon>Mamiellophyceae</taxon>
        <taxon>Mamiellales</taxon>
        <taxon>Bathycoccaceae</taxon>
        <taxon>Bathycoccus</taxon>
    </lineage>
</organism>
<feature type="compositionally biased region" description="Basic and acidic residues" evidence="1">
    <location>
        <begin position="527"/>
        <end position="538"/>
    </location>
</feature>
<protein>
    <submittedName>
        <fullName evidence="2">Uncharacterized protein</fullName>
    </submittedName>
</protein>